<accession>A0A3P7KKV3</accession>
<gene>
    <name evidence="2" type="ORF">TCLT_LOCUS7637</name>
</gene>
<reference evidence="2 3" key="1">
    <citation type="submission" date="2018-11" db="EMBL/GenBank/DDBJ databases">
        <authorList>
            <consortium name="Pathogen Informatics"/>
        </authorList>
    </citation>
    <scope>NUCLEOTIDE SEQUENCE [LARGE SCALE GENOMIC DNA]</scope>
</reference>
<keyword evidence="1" id="KW-1133">Transmembrane helix</keyword>
<feature type="transmembrane region" description="Helical" evidence="1">
    <location>
        <begin position="86"/>
        <end position="104"/>
    </location>
</feature>
<dbReference type="Proteomes" id="UP000276776">
    <property type="component" value="Unassembled WGS sequence"/>
</dbReference>
<organism evidence="2 3">
    <name type="scientific">Thelazia callipaeda</name>
    <name type="common">Oriental eyeworm</name>
    <name type="synonym">Parasitic nematode</name>
    <dbReference type="NCBI Taxonomy" id="103827"/>
    <lineage>
        <taxon>Eukaryota</taxon>
        <taxon>Metazoa</taxon>
        <taxon>Ecdysozoa</taxon>
        <taxon>Nematoda</taxon>
        <taxon>Chromadorea</taxon>
        <taxon>Rhabditida</taxon>
        <taxon>Spirurina</taxon>
        <taxon>Spiruromorpha</taxon>
        <taxon>Thelazioidea</taxon>
        <taxon>Thelaziidae</taxon>
        <taxon>Thelazia</taxon>
    </lineage>
</organism>
<dbReference type="OrthoDB" id="5851221at2759"/>
<name>A0A3P7KKV3_THECL</name>
<keyword evidence="1" id="KW-0812">Transmembrane</keyword>
<sequence length="235" mass="27305">MRINIRYIFTHEKSCKSKLFYLEPARIISNWQKSFLDFNSQPTNTCRRRNKIIPITSKIRDRHLQLEPLCCVSSCLVRCGCTAVAVFEYIYVGLTLIAIILRLFKNGCFVFWSPIKMSYDSVLTHAYFAYVLLGYDLITLAMSTALLHALTNFDKQILRLHLYFDYFALIFNTVLLLILLPALILQKSELRTFSNTLMAFCLLSQIPLQIWAITVVRSCLQFFVLVHVLVRLAEK</sequence>
<evidence type="ECO:0000313" key="2">
    <source>
        <dbReference type="EMBL" id="VDN05115.1"/>
    </source>
</evidence>
<evidence type="ECO:0000313" key="3">
    <source>
        <dbReference type="Proteomes" id="UP000276776"/>
    </source>
</evidence>
<feature type="transmembrane region" description="Helical" evidence="1">
    <location>
        <begin position="206"/>
        <end position="230"/>
    </location>
</feature>
<feature type="transmembrane region" description="Helical" evidence="1">
    <location>
        <begin position="127"/>
        <end position="150"/>
    </location>
</feature>
<evidence type="ECO:0000256" key="1">
    <source>
        <dbReference type="SAM" id="Phobius"/>
    </source>
</evidence>
<keyword evidence="1" id="KW-0472">Membrane</keyword>
<dbReference type="AlphaFoldDB" id="A0A3P7KKV3"/>
<feature type="transmembrane region" description="Helical" evidence="1">
    <location>
        <begin position="162"/>
        <end position="186"/>
    </location>
</feature>
<proteinExistence type="predicted"/>
<dbReference type="EMBL" id="UYYF01004531">
    <property type="protein sequence ID" value="VDN05115.1"/>
    <property type="molecule type" value="Genomic_DNA"/>
</dbReference>
<protein>
    <submittedName>
        <fullName evidence="2">Uncharacterized protein</fullName>
    </submittedName>
</protein>
<keyword evidence="3" id="KW-1185">Reference proteome</keyword>